<name>A0A813XA22_9BILA</name>
<dbReference type="Proteomes" id="UP000681722">
    <property type="component" value="Unassembled WGS sequence"/>
</dbReference>
<dbReference type="EMBL" id="CAJOBC010001160">
    <property type="protein sequence ID" value="CAF3660109.1"/>
    <property type="molecule type" value="Genomic_DNA"/>
</dbReference>
<evidence type="ECO:0000256" key="6">
    <source>
        <dbReference type="ARBA" id="ARBA00023242"/>
    </source>
</evidence>
<dbReference type="OrthoDB" id="2136125at2759"/>
<dbReference type="PANTHER" id="PTHR33588:SF1">
    <property type="entry name" value="CILIA- AND FLAGELLA-ASSOCIATED PROTEIN 299"/>
    <property type="match status" value="1"/>
</dbReference>
<comment type="function">
    <text evidence="1">May be involved in spermatogenesis.</text>
</comment>
<proteinExistence type="predicted"/>
<evidence type="ECO:0000313" key="8">
    <source>
        <dbReference type="EMBL" id="CAF0872912.1"/>
    </source>
</evidence>
<evidence type="ECO:0000256" key="2">
    <source>
        <dbReference type="ARBA" id="ARBA00004123"/>
    </source>
</evidence>
<evidence type="ECO:0000256" key="5">
    <source>
        <dbReference type="ARBA" id="ARBA00022490"/>
    </source>
</evidence>
<keyword evidence="6" id="KW-0539">Nucleus</keyword>
<accession>A0A813XA22</accession>
<evidence type="ECO:0000313" key="10">
    <source>
        <dbReference type="EMBL" id="CAF3660109.1"/>
    </source>
</evidence>
<comment type="subcellular location">
    <subcellularLocation>
        <location evidence="3">Cytoplasm</location>
    </subcellularLocation>
    <subcellularLocation>
        <location evidence="2">Nucleus</location>
    </subcellularLocation>
</comment>
<evidence type="ECO:0000256" key="4">
    <source>
        <dbReference type="ARBA" id="ARBA00021436"/>
    </source>
</evidence>
<dbReference type="InterPro" id="IPR027887">
    <property type="entry name" value="DUF4464"/>
</dbReference>
<dbReference type="GO" id="GO:0005634">
    <property type="term" value="C:nucleus"/>
    <property type="evidence" value="ECO:0007669"/>
    <property type="project" value="UniProtKB-SubCell"/>
</dbReference>
<dbReference type="Pfam" id="PF14713">
    <property type="entry name" value="DUF4464"/>
    <property type="match status" value="1"/>
</dbReference>
<dbReference type="Proteomes" id="UP000677228">
    <property type="component" value="Unassembled WGS sequence"/>
</dbReference>
<evidence type="ECO:0000256" key="3">
    <source>
        <dbReference type="ARBA" id="ARBA00004496"/>
    </source>
</evidence>
<dbReference type="Proteomes" id="UP000663829">
    <property type="component" value="Unassembled WGS sequence"/>
</dbReference>
<dbReference type="EMBL" id="CAJNOK010002635">
    <property type="protein sequence ID" value="CAF0868747.1"/>
    <property type="molecule type" value="Genomic_DNA"/>
</dbReference>
<dbReference type="EMBL" id="CAJNOQ010001160">
    <property type="protein sequence ID" value="CAF0872912.1"/>
    <property type="molecule type" value="Genomic_DNA"/>
</dbReference>
<dbReference type="EMBL" id="CAJOBA010002636">
    <property type="protein sequence ID" value="CAF3653546.1"/>
    <property type="molecule type" value="Genomic_DNA"/>
</dbReference>
<dbReference type="PANTHER" id="PTHR33588">
    <property type="entry name" value="CILIA- AND FLAGELLA-ASSOCIATED PROTEIN 299"/>
    <property type="match status" value="1"/>
</dbReference>
<comment type="caution">
    <text evidence="8">The sequence shown here is derived from an EMBL/GenBank/DDBJ whole genome shotgun (WGS) entry which is preliminary data.</text>
</comment>
<organism evidence="8 11">
    <name type="scientific">Didymodactylos carnosus</name>
    <dbReference type="NCBI Taxonomy" id="1234261"/>
    <lineage>
        <taxon>Eukaryota</taxon>
        <taxon>Metazoa</taxon>
        <taxon>Spiralia</taxon>
        <taxon>Gnathifera</taxon>
        <taxon>Rotifera</taxon>
        <taxon>Eurotatoria</taxon>
        <taxon>Bdelloidea</taxon>
        <taxon>Philodinida</taxon>
        <taxon>Philodinidae</taxon>
        <taxon>Didymodactylos</taxon>
    </lineage>
</organism>
<sequence length="232" mass="27026">MEEELPAAVDIVMKYATYEEFLDSQVTRLDLSYLEDEELARQLVELGYRGSGEVMKREEFLARKAAAEALLLSRRIQAPKLASANKEIIEPLLKELADTEEANRTGKMTSIIFIRDFNSRQQEISGYIDYAHRLKTEDFELYFAGKKKLQPKPSDLSYYNWENQTCCSNNTPNFHLITNHLDGLLFKSKRDRKIIIVNPKDTSHGDNTVRKEIKSDRYIQVVVYRHLTRRKT</sequence>
<dbReference type="AlphaFoldDB" id="A0A813XA22"/>
<evidence type="ECO:0000313" key="9">
    <source>
        <dbReference type="EMBL" id="CAF3653546.1"/>
    </source>
</evidence>
<dbReference type="Proteomes" id="UP000682733">
    <property type="component" value="Unassembled WGS sequence"/>
</dbReference>
<protein>
    <recommendedName>
        <fullName evidence="4">Cilia- and flagella-associated protein 299</fullName>
    </recommendedName>
</protein>
<evidence type="ECO:0000313" key="11">
    <source>
        <dbReference type="Proteomes" id="UP000663829"/>
    </source>
</evidence>
<reference evidence="8" key="1">
    <citation type="submission" date="2021-02" db="EMBL/GenBank/DDBJ databases">
        <authorList>
            <person name="Nowell W R."/>
        </authorList>
    </citation>
    <scope>NUCLEOTIDE SEQUENCE</scope>
</reference>
<evidence type="ECO:0000256" key="1">
    <source>
        <dbReference type="ARBA" id="ARBA00003056"/>
    </source>
</evidence>
<keyword evidence="11" id="KW-1185">Reference proteome</keyword>
<keyword evidence="5" id="KW-0963">Cytoplasm</keyword>
<evidence type="ECO:0000313" key="7">
    <source>
        <dbReference type="EMBL" id="CAF0868747.1"/>
    </source>
</evidence>
<dbReference type="GO" id="GO:0005737">
    <property type="term" value="C:cytoplasm"/>
    <property type="evidence" value="ECO:0007669"/>
    <property type="project" value="UniProtKB-SubCell"/>
</dbReference>
<gene>
    <name evidence="8" type="ORF">GPM918_LOCUS7196</name>
    <name evidence="7" type="ORF">OVA965_LOCUS8018</name>
    <name evidence="10" type="ORF">SRO942_LOCUS7196</name>
    <name evidence="9" type="ORF">TMI583_LOCUS8014</name>
</gene>